<gene>
    <name evidence="1" type="ORF">AJAP_05310</name>
</gene>
<keyword evidence="2" id="KW-1185">Reference proteome</keyword>
<dbReference type="Proteomes" id="UP000028492">
    <property type="component" value="Chromosome"/>
</dbReference>
<evidence type="ECO:0000313" key="2">
    <source>
        <dbReference type="Proteomes" id="UP000028492"/>
    </source>
</evidence>
<organism evidence="1 2">
    <name type="scientific">Amycolatopsis japonica</name>
    <dbReference type="NCBI Taxonomy" id="208439"/>
    <lineage>
        <taxon>Bacteria</taxon>
        <taxon>Bacillati</taxon>
        <taxon>Actinomycetota</taxon>
        <taxon>Actinomycetes</taxon>
        <taxon>Pseudonocardiales</taxon>
        <taxon>Pseudonocardiaceae</taxon>
        <taxon>Amycolatopsis</taxon>
        <taxon>Amycolatopsis japonica group</taxon>
    </lineage>
</organism>
<dbReference type="AlphaFoldDB" id="A0A075UIT0"/>
<sequence>MWLDECPSFWDEGRVRPLVTESGKVVLMCDSCSAVWPTLADFKEMEHVEPDEPDWTVAAGVHVRPGTVRWASVQDLEVAGMGGLKWRP</sequence>
<dbReference type="EMBL" id="CP008953">
    <property type="protein sequence ID" value="AIG73982.1"/>
    <property type="molecule type" value="Genomic_DNA"/>
</dbReference>
<reference evidence="1 2" key="1">
    <citation type="journal article" date="2014" name="J. Biotechnol.">
        <title>Complete genome sequence of the actinobacterium Amycolatopsis japonica MG417-CF17(T) (=DSM 44213T) producing (S,S)-N,N'-ethylenediaminedisuccinic acid.</title>
        <authorList>
            <person name="Stegmann E."/>
            <person name="Albersmeier A."/>
            <person name="Spohn M."/>
            <person name="Gert H."/>
            <person name="Weber T."/>
            <person name="Wohlleben W."/>
            <person name="Kalinowski J."/>
            <person name="Ruckert C."/>
        </authorList>
    </citation>
    <scope>NUCLEOTIDE SEQUENCE [LARGE SCALE GENOMIC DNA]</scope>
    <source>
        <strain evidence="2">MG417-CF17 (DSM 44213)</strain>
    </source>
</reference>
<dbReference type="RefSeq" id="WP_037341106.1">
    <property type="nucleotide sequence ID" value="NZ_CP008953.1"/>
</dbReference>
<dbReference type="KEGG" id="aja:AJAP_05310"/>
<dbReference type="eggNOG" id="ENOG50349RX">
    <property type="taxonomic scope" value="Bacteria"/>
</dbReference>
<accession>A0A075UIT0</accession>
<name>A0A075UIT0_9PSEU</name>
<proteinExistence type="predicted"/>
<protein>
    <submittedName>
        <fullName evidence="1">Uncharacterized protein</fullName>
    </submittedName>
</protein>
<evidence type="ECO:0000313" key="1">
    <source>
        <dbReference type="EMBL" id="AIG73982.1"/>
    </source>
</evidence>
<dbReference type="HOGENOM" id="CLU_169720_0_0_11"/>